<feature type="domain" description="OB" evidence="1">
    <location>
        <begin position="203"/>
        <end position="278"/>
    </location>
</feature>
<dbReference type="SUPFAM" id="SSF50249">
    <property type="entry name" value="Nucleic acid-binding proteins"/>
    <property type="match status" value="1"/>
</dbReference>
<dbReference type="Gene3D" id="1.10.150.870">
    <property type="match status" value="1"/>
</dbReference>
<evidence type="ECO:0000259" key="2">
    <source>
        <dbReference type="Pfam" id="PF14579"/>
    </source>
</evidence>
<dbReference type="InterPro" id="IPR004805">
    <property type="entry name" value="DnaE2/DnaE/PolC"/>
</dbReference>
<dbReference type="PANTHER" id="PTHR32294">
    <property type="entry name" value="DNA POLYMERASE III SUBUNIT ALPHA"/>
    <property type="match status" value="1"/>
</dbReference>
<dbReference type="InterPro" id="IPR004365">
    <property type="entry name" value="NA-bd_OB_tRNA"/>
</dbReference>
<dbReference type="Gene3D" id="2.40.50.140">
    <property type="entry name" value="Nucleic acid-binding proteins"/>
    <property type="match status" value="1"/>
</dbReference>
<dbReference type="GO" id="GO:0006260">
    <property type="term" value="P:DNA replication"/>
    <property type="evidence" value="ECO:0007669"/>
    <property type="project" value="InterPro"/>
</dbReference>
<feature type="non-terminal residue" evidence="3">
    <location>
        <position position="1"/>
    </location>
</feature>
<sequence length="395" mass="43737">EKVASAVAECRRLDITVLPPDINRSQATFSIEEDSDHAPAIRFGLTAIKNVGFGAIEPIIAERNKGGDFKSIEDLCRRCDLRGVNKRVVESLIKAGTLDSLGDRGTLLHNINSILSLAQREQRLRETGQSTMFDLWGETMPLPMPSLDLPAADISIKEKLAWERELMGVYLSEHPFSAFAGKLAPENTTLCGQIDAELVGQTVVVAGMVASVNHLFTRDRRPFASVVLEDLDGRVEVMVWSTVYNSTIELWQEGDILLVEGKVRLRNDRVQLNCDSVRRYQPEAAQTEEIVTPEPGEAPVVAEETPPDTALVKSHRLVISITQTSDKDSDIASLQKVNDTLKEFPGQDEVILRIEIEGEINSLKLSKTSYCPELHQRLVELVGEDGLRLEPTDST</sequence>
<accession>X1FI67</accession>
<dbReference type="CDD" id="cd04485">
    <property type="entry name" value="DnaE_OBF"/>
    <property type="match status" value="1"/>
</dbReference>
<dbReference type="EMBL" id="BARU01005271">
    <property type="protein sequence ID" value="GAH29079.1"/>
    <property type="molecule type" value="Genomic_DNA"/>
</dbReference>
<dbReference type="GO" id="GO:0008408">
    <property type="term" value="F:3'-5' exonuclease activity"/>
    <property type="evidence" value="ECO:0007669"/>
    <property type="project" value="InterPro"/>
</dbReference>
<proteinExistence type="predicted"/>
<dbReference type="GO" id="GO:0003676">
    <property type="term" value="F:nucleic acid binding"/>
    <property type="evidence" value="ECO:0007669"/>
    <property type="project" value="InterPro"/>
</dbReference>
<comment type="caution">
    <text evidence="3">The sequence shown here is derived from an EMBL/GenBank/DDBJ whole genome shotgun (WGS) entry which is preliminary data.</text>
</comment>
<reference evidence="3" key="1">
    <citation type="journal article" date="2014" name="Front. Microbiol.">
        <title>High frequency of phylogenetically diverse reductive dehalogenase-homologous genes in deep subseafloor sedimentary metagenomes.</title>
        <authorList>
            <person name="Kawai M."/>
            <person name="Futagami T."/>
            <person name="Toyoda A."/>
            <person name="Takaki Y."/>
            <person name="Nishi S."/>
            <person name="Hori S."/>
            <person name="Arai W."/>
            <person name="Tsubouchi T."/>
            <person name="Morono Y."/>
            <person name="Uchiyama I."/>
            <person name="Ito T."/>
            <person name="Fujiyama A."/>
            <person name="Inagaki F."/>
            <person name="Takami H."/>
        </authorList>
    </citation>
    <scope>NUCLEOTIDE SEQUENCE</scope>
    <source>
        <strain evidence="3">Expedition CK06-06</strain>
    </source>
</reference>
<dbReference type="Pfam" id="PF14579">
    <property type="entry name" value="HHH_6"/>
    <property type="match status" value="1"/>
</dbReference>
<protein>
    <recommendedName>
        <fullName evidence="4">DNA polymerase helix-hairpin-helix motif domain-containing protein</fullName>
    </recommendedName>
</protein>
<evidence type="ECO:0008006" key="4">
    <source>
        <dbReference type="Google" id="ProtNLM"/>
    </source>
</evidence>
<dbReference type="Pfam" id="PF01336">
    <property type="entry name" value="tRNA_anti-codon"/>
    <property type="match status" value="1"/>
</dbReference>
<dbReference type="PANTHER" id="PTHR32294:SF0">
    <property type="entry name" value="DNA POLYMERASE III SUBUNIT ALPHA"/>
    <property type="match status" value="1"/>
</dbReference>
<gene>
    <name evidence="3" type="ORF">S03H2_10222</name>
</gene>
<dbReference type="InterPro" id="IPR029460">
    <property type="entry name" value="DNAPol_HHH"/>
</dbReference>
<evidence type="ECO:0000259" key="1">
    <source>
        <dbReference type="Pfam" id="PF01336"/>
    </source>
</evidence>
<feature type="domain" description="DNA polymerase helix-hairpin-helix motif" evidence="2">
    <location>
        <begin position="15"/>
        <end position="104"/>
    </location>
</feature>
<dbReference type="InterPro" id="IPR012340">
    <property type="entry name" value="NA-bd_OB-fold"/>
</dbReference>
<name>X1FI67_9ZZZZ</name>
<organism evidence="3">
    <name type="scientific">marine sediment metagenome</name>
    <dbReference type="NCBI Taxonomy" id="412755"/>
    <lineage>
        <taxon>unclassified sequences</taxon>
        <taxon>metagenomes</taxon>
        <taxon>ecological metagenomes</taxon>
    </lineage>
</organism>
<evidence type="ECO:0000313" key="3">
    <source>
        <dbReference type="EMBL" id="GAH29079.1"/>
    </source>
</evidence>
<dbReference type="AlphaFoldDB" id="X1FI67"/>